<dbReference type="GO" id="GO:0042910">
    <property type="term" value="F:xenobiotic transmembrane transporter activity"/>
    <property type="evidence" value="ECO:0007669"/>
    <property type="project" value="TreeGrafter"/>
</dbReference>
<feature type="transmembrane region" description="Helical" evidence="1">
    <location>
        <begin position="56"/>
        <end position="77"/>
    </location>
</feature>
<dbReference type="RefSeq" id="WP_096327694.1">
    <property type="nucleotide sequence ID" value="NZ_FOMX01000024.1"/>
</dbReference>
<keyword evidence="1" id="KW-1133">Transmembrane helix</keyword>
<feature type="transmembrane region" description="Helical" evidence="1">
    <location>
        <begin position="30"/>
        <end position="50"/>
    </location>
</feature>
<dbReference type="PANTHER" id="PTHR32063:SF24">
    <property type="entry name" value="CATION EFFLUX SYSTEM (ACRB_ACRD_ACRF FAMILY)"/>
    <property type="match status" value="1"/>
</dbReference>
<keyword evidence="3" id="KW-1185">Reference proteome</keyword>
<dbReference type="SUPFAM" id="SSF82866">
    <property type="entry name" value="Multidrug efflux transporter AcrB transmembrane domain"/>
    <property type="match status" value="1"/>
</dbReference>
<dbReference type="GO" id="GO:0005886">
    <property type="term" value="C:plasma membrane"/>
    <property type="evidence" value="ECO:0007669"/>
    <property type="project" value="TreeGrafter"/>
</dbReference>
<evidence type="ECO:0000313" key="3">
    <source>
        <dbReference type="Proteomes" id="UP000199400"/>
    </source>
</evidence>
<dbReference type="EMBL" id="FOMX01000024">
    <property type="protein sequence ID" value="SFE97066.1"/>
    <property type="molecule type" value="Genomic_DNA"/>
</dbReference>
<dbReference type="PANTHER" id="PTHR32063">
    <property type="match status" value="1"/>
</dbReference>
<dbReference type="AlphaFoldDB" id="A0A1I2EX86"/>
<reference evidence="3" key="1">
    <citation type="submission" date="2016-10" db="EMBL/GenBank/DDBJ databases">
        <authorList>
            <person name="Varghese N."/>
            <person name="Submissions S."/>
        </authorList>
    </citation>
    <scope>NUCLEOTIDE SEQUENCE [LARGE SCALE GENOMIC DNA]</scope>
    <source>
        <strain evidence="3">ATCC 25963</strain>
    </source>
</reference>
<keyword evidence="1" id="KW-0812">Transmembrane</keyword>
<dbReference type="Proteomes" id="UP000199400">
    <property type="component" value="Unassembled WGS sequence"/>
</dbReference>
<protein>
    <submittedName>
        <fullName evidence="2">AcrB/AcrD/AcrF family protein</fullName>
    </submittedName>
</protein>
<gene>
    <name evidence="2" type="ORF">SAMN02745121_06281</name>
</gene>
<evidence type="ECO:0000256" key="1">
    <source>
        <dbReference type="SAM" id="Phobius"/>
    </source>
</evidence>
<name>A0A1I2EX86_9BACT</name>
<dbReference type="InterPro" id="IPR001036">
    <property type="entry name" value="Acrflvin-R"/>
</dbReference>
<sequence>MARLKVIVPIALLIVLGLLYGALQSGVSAVLVMLCVPFALTGGIFALWFTGIALSVSAAVSFIALLGQVSLAGLLVVSAIDRLRGEGVGALRAVIDTPPPASARC</sequence>
<dbReference type="Pfam" id="PF00873">
    <property type="entry name" value="ACR_tran"/>
    <property type="match status" value="1"/>
</dbReference>
<organism evidence="2 3">
    <name type="scientific">Nannocystis exedens</name>
    <dbReference type="NCBI Taxonomy" id="54"/>
    <lineage>
        <taxon>Bacteria</taxon>
        <taxon>Pseudomonadati</taxon>
        <taxon>Myxococcota</taxon>
        <taxon>Polyangia</taxon>
        <taxon>Nannocystales</taxon>
        <taxon>Nannocystaceae</taxon>
        <taxon>Nannocystis</taxon>
    </lineage>
</organism>
<dbReference type="STRING" id="54.SAMN02745121_06281"/>
<accession>A0A1I2EX86</accession>
<keyword evidence="1" id="KW-0472">Membrane</keyword>
<dbReference type="Gene3D" id="1.20.1640.10">
    <property type="entry name" value="Multidrug efflux transporter AcrB transmembrane domain"/>
    <property type="match status" value="1"/>
</dbReference>
<feature type="transmembrane region" description="Helical" evidence="1">
    <location>
        <begin position="6"/>
        <end position="23"/>
    </location>
</feature>
<proteinExistence type="predicted"/>
<evidence type="ECO:0000313" key="2">
    <source>
        <dbReference type="EMBL" id="SFE97066.1"/>
    </source>
</evidence>